<dbReference type="SUPFAM" id="SSF56801">
    <property type="entry name" value="Acetyl-CoA synthetase-like"/>
    <property type="match status" value="2"/>
</dbReference>
<dbReference type="Gene3D" id="3.30.300.30">
    <property type="match status" value="2"/>
</dbReference>
<feature type="domain" description="Carrier" evidence="5">
    <location>
        <begin position="1568"/>
        <end position="1648"/>
    </location>
</feature>
<dbReference type="GO" id="GO:0008610">
    <property type="term" value="P:lipid biosynthetic process"/>
    <property type="evidence" value="ECO:0007669"/>
    <property type="project" value="UniProtKB-ARBA"/>
</dbReference>
<evidence type="ECO:0000256" key="2">
    <source>
        <dbReference type="ARBA" id="ARBA00022450"/>
    </source>
</evidence>
<dbReference type="Pfam" id="PF00550">
    <property type="entry name" value="PP-binding"/>
    <property type="match status" value="2"/>
</dbReference>
<evidence type="ECO:0000313" key="7">
    <source>
        <dbReference type="Proteomes" id="UP000197174"/>
    </source>
</evidence>
<dbReference type="PROSITE" id="PS50075">
    <property type="entry name" value="CARRIER"/>
    <property type="match status" value="2"/>
</dbReference>
<organism evidence="6 7">
    <name type="scientific">Micromonospora wenchangensis</name>
    <dbReference type="NCBI Taxonomy" id="1185415"/>
    <lineage>
        <taxon>Bacteria</taxon>
        <taxon>Bacillati</taxon>
        <taxon>Actinomycetota</taxon>
        <taxon>Actinomycetes</taxon>
        <taxon>Micromonosporales</taxon>
        <taxon>Micromonosporaceae</taxon>
        <taxon>Micromonospora</taxon>
    </lineage>
</organism>
<dbReference type="GO" id="GO:0005829">
    <property type="term" value="C:cytosol"/>
    <property type="evidence" value="ECO:0007669"/>
    <property type="project" value="TreeGrafter"/>
</dbReference>
<comment type="caution">
    <text evidence="6">The sequence shown here is derived from an EMBL/GenBank/DDBJ whole genome shotgun (WGS) entry which is preliminary data.</text>
</comment>
<protein>
    <recommendedName>
        <fullName evidence="5">Carrier domain-containing protein</fullName>
    </recommendedName>
</protein>
<dbReference type="GO" id="GO:0043041">
    <property type="term" value="P:amino acid activation for nonribosomal peptide biosynthetic process"/>
    <property type="evidence" value="ECO:0007669"/>
    <property type="project" value="TreeGrafter"/>
</dbReference>
<dbReference type="SUPFAM" id="SSF47336">
    <property type="entry name" value="ACP-like"/>
    <property type="match status" value="2"/>
</dbReference>
<dbReference type="Gene3D" id="3.40.50.12780">
    <property type="entry name" value="N-terminal domain of ligase-like"/>
    <property type="match status" value="1"/>
</dbReference>
<evidence type="ECO:0000259" key="5">
    <source>
        <dbReference type="PROSITE" id="PS50075"/>
    </source>
</evidence>
<sequence>MMILDQFHSRVTQAPDAIAVQDGDRLLTYLELAGHACGLAARLARRGVRPGDVVAVHIDRSAEIVVAELAVLLAGAAYVPLDPAHPAARTTELLGLSGAAAVITSPSRLSAGVQLGDPEVVDLAQTPAARYEPVPRPDDDALAYVIFTSGSTGRPKAAAVRHGSLANLMRWHESAFGLGPGDRTTLLCAPGFDVSVWDTWPTLAAGGTLVVPPAAVRASPPDLVGWLADERITATFLPTPLAEAVLDVPWPAHTALRWLHTGGSALQRSLPPGLPFTLVNVYGPAECTVAATTATVPSGGPVPPPIGVPLDGVRCYVLDGSDVVPDGSPGEMCLAGACVARGYLNDPVATARSFVPDVAVPGQRMYRTGDLVRRRPDGTYEYLGRLDDQVKIRGFRIEPGEIAAVLRQHPAVRESYVAAQRTGCADPVLHAYVAADATPAELIAFVGARLPEYMVPAAVVVLPALPMTPNDKVDRTALPAPDRVAAGLTAVTAPLRTPTQGAVARIVSDLLGGVAVGADDDFFALGGTSLLVGRLATRIGVELDAKLSLAELARARTIAAFADLVDGRTGRSEVATDPDLNSPVPPTPPSITRADRDQPIPLSFQQRRVWFFAQLAPDNIAYNFQATVSLHGDVDTGALRAALDEIVRRHEMLRTAFVSVDGVPVQQPVAGVCAPLRVLDVPREQADDVLAVELAQPFDLTSAPLARWLLLRHGDGENTLVHVEHHFVHDGWSLAVFLSELSALYPAFAAGQPSPLPELTIQYADYAIWQREWMDGDVLKAHVNHWTARLAGASDRLELPADRPRPPVMSLRGAAPRITVPTELARALRAFSRRRRVSLFSTMYTAFAALLHRYTGQQDLLVGTGMANRSLPELQPLLGMIVNTVVLRTRPHGRMSFTDLLDQVQETVLDALAWSDTPLDTVIDAIGPERDSARLPLFQVMFSFHDSAVPDLDFGGLTGAVTERANGSAKADLNVIVVPRGAQRAGRESRPEDDDLHLIWEYSTDLFDASTMSRLVEHYLNLLADALARPDTPIDGLRLMSDDESRRLQPWNRGPGLPDTESGGTIPALFAAQVAVRPDATALVFGAGSMTYAELDRRSNALAWRLRRHGVVADVPVAVTVERGVDLVVALLAVSKAGGAYLPIDADSPAPRAAAMIAAAGVRLRLATRATDRAALPGVDTVYVDAEPTGAAAERTAPPDLSHPDSLAYISFTSGSTGVPKGVAVPHRGVARLVHDPSFAPLGPGQRLLHLAPVAFDASTWELWGALLTGATAVIAPPGPLGLPEIAALLRTADVTVAWLTAGLFHQLAEADLEAVAGVPVLLAGGDALSPTTVRAVLSARGRRPLVNGYGPTENTTFTTCHVMHDPDQVASTVPIGRPIQGTTVHLFDESGQPVPVGVAGELFTGGEGLARGYVGNASATARAFVPDPCGYGTRLYRTGDLARWRADGTLEFVGRADDQIKIRGFRVEPGEVTSVLRTHPDVGDAVVLVAGQGAQRHLIAYVTPADGVDPGTLRPASLRDFLVDRLPEYLVPTGFRALDRFPLNANGKIDRAALPAPEAQTRGPVTPPRGGTEERLADTWRRLLPARGPYDGDIGREDSFFALGGNSLLASRLMFRIREVFDVELRMATFYEKPTLVDCAAAIDAARDRAAPGPVRPAAIGRQDRRAFRAPAPGPPPGRKTAPHLVHLGGDWALWRTVCLRGAGFPVHLLASLGAADLAEAADAVVAAGEPAMAAYSAEFAAAVRRQSATLHEAASRPALREAVAWQNRHALTTGLDPVVRRGPEPARRDTKARQHEALIASYLQRYCAKNDTIGFFGPVNWSQIDDGTGIRIRYDPAGRFLADRITYLEGWAVAAILADHTTALRPWLVPRRMPFVGLDDTRLRVPLAPPVPLTPAEAAVLRAVDGGRDAGAVAALALADESAGLRDVDDVLAVLARLADQRRLAWQVEISPPDIHPERTMRALLARVTDDDVRAAATRALDELTAARDELAGAAGDPDRLAAAMAGLEATFTRLAGVPPTRRAGELYAGRTVAYEECRRADTVRLGADTLDGIREALALVLDSARWFLGACAEAYTGHFEAAHRKRATELGTDVVPFADFWLLVNDALFHRAPTLIQPAVTALQEHWSAILDLPEGSRRVQLRSTDLRRRAANRFPAPPRPWPTAVFHSPDLMIAGADAAAGGRFTWVLGEVHPSRVTARYGTWLELHDDPDGYHAAMRHDLAGPVVWQAETAEIGGSATRQAGVLVSPGDRWLVWSHDANGYDPATTLAVGDCDVVDSPTGLRVRHRDGTFERDLLPVLGDLIMSVIVNSFDPVPPAAHTPRVTIDDLVVGRERWTFAAADLAFAGTADESIRYLQARGWATGHGLPRHVFLRFTGERKPIYADLTSPVSIDLISRSVRRCRHRAGAEATVTVVEMLPEPDQAWLVDADGQRYTSELRLVAVDQKTADQSEEG</sequence>
<reference evidence="6 7" key="1">
    <citation type="submission" date="2017-03" db="EMBL/GenBank/DDBJ databases">
        <title>Whole genome sequence of Micromonospora wenchangensis, isolated from mangrove soil.</title>
        <authorList>
            <person name="Yang H."/>
        </authorList>
    </citation>
    <scope>NUCLEOTIDE SEQUENCE [LARGE SCALE GENOMIC DNA]</scope>
    <source>
        <strain evidence="6 7">CCTCC AA 2012002</strain>
    </source>
</reference>
<dbReference type="InterPro" id="IPR036736">
    <property type="entry name" value="ACP-like_sf"/>
</dbReference>
<dbReference type="CDD" id="cd05930">
    <property type="entry name" value="A_NRPS"/>
    <property type="match status" value="1"/>
</dbReference>
<dbReference type="Gene3D" id="1.10.1200.10">
    <property type="entry name" value="ACP-like"/>
    <property type="match status" value="2"/>
</dbReference>
<dbReference type="GO" id="GO:0009239">
    <property type="term" value="P:enterobactin biosynthetic process"/>
    <property type="evidence" value="ECO:0007669"/>
    <property type="project" value="TreeGrafter"/>
</dbReference>
<dbReference type="PANTHER" id="PTHR45527:SF1">
    <property type="entry name" value="FATTY ACID SYNTHASE"/>
    <property type="match status" value="1"/>
</dbReference>
<evidence type="ECO:0000313" key="6">
    <source>
        <dbReference type="EMBL" id="OWV11992.1"/>
    </source>
</evidence>
<dbReference type="GO" id="GO:0047527">
    <property type="term" value="F:2,3-dihydroxybenzoate-serine ligase activity"/>
    <property type="evidence" value="ECO:0007669"/>
    <property type="project" value="TreeGrafter"/>
</dbReference>
<dbReference type="SUPFAM" id="SSF52777">
    <property type="entry name" value="CoA-dependent acyltransferases"/>
    <property type="match status" value="2"/>
</dbReference>
<dbReference type="Pfam" id="PF13193">
    <property type="entry name" value="AMP-binding_C"/>
    <property type="match status" value="2"/>
</dbReference>
<dbReference type="InterPro" id="IPR010071">
    <property type="entry name" value="AA_adenyl_dom"/>
</dbReference>
<proteinExistence type="predicted"/>
<dbReference type="InterPro" id="IPR020845">
    <property type="entry name" value="AMP-binding_CS"/>
</dbReference>
<name>A0A246RS90_9ACTN</name>
<dbReference type="NCBIfam" id="TIGR01733">
    <property type="entry name" value="AA-adenyl-dom"/>
    <property type="match status" value="2"/>
</dbReference>
<evidence type="ECO:0000256" key="4">
    <source>
        <dbReference type="SAM" id="MobiDB-lite"/>
    </source>
</evidence>
<dbReference type="InterPro" id="IPR045851">
    <property type="entry name" value="AMP-bd_C_sf"/>
</dbReference>
<comment type="cofactor">
    <cofactor evidence="1">
        <name>pantetheine 4'-phosphate</name>
        <dbReference type="ChEBI" id="CHEBI:47942"/>
    </cofactor>
</comment>
<feature type="domain" description="Carrier" evidence="5">
    <location>
        <begin position="494"/>
        <end position="569"/>
    </location>
</feature>
<dbReference type="SMART" id="SM00823">
    <property type="entry name" value="PKS_PP"/>
    <property type="match status" value="2"/>
</dbReference>
<evidence type="ECO:0000256" key="3">
    <source>
        <dbReference type="ARBA" id="ARBA00022553"/>
    </source>
</evidence>
<dbReference type="Gene3D" id="3.30.559.30">
    <property type="entry name" value="Nonribosomal peptide synthetase, condensation domain"/>
    <property type="match status" value="1"/>
</dbReference>
<accession>A0A246RS90</accession>
<dbReference type="InterPro" id="IPR006827">
    <property type="entry name" value="Lant_deHydtase_N"/>
</dbReference>
<dbReference type="Gene3D" id="2.30.38.10">
    <property type="entry name" value="Luciferase, Domain 3"/>
    <property type="match status" value="1"/>
</dbReference>
<dbReference type="EMBL" id="MZMV01000004">
    <property type="protein sequence ID" value="OWV11992.1"/>
    <property type="molecule type" value="Genomic_DNA"/>
</dbReference>
<dbReference type="Gene3D" id="3.30.559.10">
    <property type="entry name" value="Chloramphenicol acetyltransferase-like domain"/>
    <property type="match status" value="1"/>
</dbReference>
<dbReference type="InterPro" id="IPR020806">
    <property type="entry name" value="PKS_PP-bd"/>
</dbReference>
<dbReference type="PROSITE" id="PS00455">
    <property type="entry name" value="AMP_BINDING"/>
    <property type="match status" value="2"/>
</dbReference>
<dbReference type="InterPro" id="IPR009081">
    <property type="entry name" value="PP-bd_ACP"/>
</dbReference>
<dbReference type="Gene3D" id="3.40.50.980">
    <property type="match status" value="2"/>
</dbReference>
<dbReference type="CDD" id="cd19531">
    <property type="entry name" value="LCL_NRPS-like"/>
    <property type="match status" value="1"/>
</dbReference>
<gene>
    <name evidence="6" type="ORF">B5D80_03535</name>
</gene>
<dbReference type="Proteomes" id="UP000197174">
    <property type="component" value="Unassembled WGS sequence"/>
</dbReference>
<dbReference type="PANTHER" id="PTHR45527">
    <property type="entry name" value="NONRIBOSOMAL PEPTIDE SYNTHETASE"/>
    <property type="match status" value="1"/>
</dbReference>
<dbReference type="InterPro" id="IPR025110">
    <property type="entry name" value="AMP-bd_C"/>
</dbReference>
<keyword evidence="7" id="KW-1185">Reference proteome</keyword>
<keyword evidence="2" id="KW-0596">Phosphopantetheine</keyword>
<dbReference type="InterPro" id="IPR000873">
    <property type="entry name" value="AMP-dep_synth/lig_dom"/>
</dbReference>
<dbReference type="GO" id="GO:0031177">
    <property type="term" value="F:phosphopantetheine binding"/>
    <property type="evidence" value="ECO:0007669"/>
    <property type="project" value="InterPro"/>
</dbReference>
<dbReference type="CDD" id="cd12117">
    <property type="entry name" value="A_NRPS_Srf_like"/>
    <property type="match status" value="1"/>
</dbReference>
<keyword evidence="3" id="KW-0597">Phosphoprotein</keyword>
<dbReference type="InterPro" id="IPR001242">
    <property type="entry name" value="Condensation_dom"/>
</dbReference>
<dbReference type="Pfam" id="PF04738">
    <property type="entry name" value="Lant_dehydr_N"/>
    <property type="match status" value="1"/>
</dbReference>
<dbReference type="GO" id="GO:0009366">
    <property type="term" value="C:enterobactin synthetase complex"/>
    <property type="evidence" value="ECO:0007669"/>
    <property type="project" value="TreeGrafter"/>
</dbReference>
<dbReference type="InterPro" id="IPR023213">
    <property type="entry name" value="CAT-like_dom_sf"/>
</dbReference>
<evidence type="ECO:0000256" key="1">
    <source>
        <dbReference type="ARBA" id="ARBA00001957"/>
    </source>
</evidence>
<dbReference type="InterPro" id="IPR042099">
    <property type="entry name" value="ANL_N_sf"/>
</dbReference>
<feature type="region of interest" description="Disordered" evidence="4">
    <location>
        <begin position="572"/>
        <end position="596"/>
    </location>
</feature>
<dbReference type="Pfam" id="PF00501">
    <property type="entry name" value="AMP-binding"/>
    <property type="match status" value="2"/>
</dbReference>
<dbReference type="Pfam" id="PF00668">
    <property type="entry name" value="Condensation"/>
    <property type="match status" value="1"/>
</dbReference>